<proteinExistence type="predicted"/>
<reference evidence="1 2" key="1">
    <citation type="submission" date="2020-07" db="EMBL/GenBank/DDBJ databases">
        <title>Sequencing the genomes of 1000 actinobacteria strains.</title>
        <authorList>
            <person name="Klenk H.-P."/>
        </authorList>
    </citation>
    <scope>NUCLEOTIDE SEQUENCE [LARGE SCALE GENOMIC DNA]</scope>
    <source>
        <strain evidence="1 2">DSM 23737</strain>
    </source>
</reference>
<dbReference type="InterPro" id="IPR011664">
    <property type="entry name" value="Abi_system_AbiD/AbiF-like"/>
</dbReference>
<dbReference type="Proteomes" id="UP000524237">
    <property type="component" value="Unassembled WGS sequence"/>
</dbReference>
<comment type="caution">
    <text evidence="1">The sequence shown here is derived from an EMBL/GenBank/DDBJ whole genome shotgun (WGS) entry which is preliminary data.</text>
</comment>
<accession>A0A7W3PPQ4</accession>
<dbReference type="EMBL" id="JACGWU010000005">
    <property type="protein sequence ID" value="MBA8829488.1"/>
    <property type="molecule type" value="Genomic_DNA"/>
</dbReference>
<gene>
    <name evidence="1" type="ORF">FB555_001597</name>
</gene>
<organism evidence="1 2">
    <name type="scientific">Alpinimonas psychrophila</name>
    <dbReference type="NCBI Taxonomy" id="748908"/>
    <lineage>
        <taxon>Bacteria</taxon>
        <taxon>Bacillati</taxon>
        <taxon>Actinomycetota</taxon>
        <taxon>Actinomycetes</taxon>
        <taxon>Micrococcales</taxon>
        <taxon>Microbacteriaceae</taxon>
        <taxon>Alpinimonas</taxon>
    </lineage>
</organism>
<dbReference type="Pfam" id="PF07751">
    <property type="entry name" value="Abi_2"/>
    <property type="match status" value="1"/>
</dbReference>
<dbReference type="RefSeq" id="WP_182484926.1">
    <property type="nucleotide sequence ID" value="NZ_JACGWU010000005.1"/>
</dbReference>
<name>A0A7W3PPQ4_9MICO</name>
<evidence type="ECO:0000313" key="2">
    <source>
        <dbReference type="Proteomes" id="UP000524237"/>
    </source>
</evidence>
<keyword evidence="2" id="KW-1185">Reference proteome</keyword>
<dbReference type="AlphaFoldDB" id="A0A7W3PPQ4"/>
<protein>
    <submittedName>
        <fullName evidence="1">Abortive infection bacteriophage resistance protein</fullName>
    </submittedName>
</protein>
<evidence type="ECO:0000313" key="1">
    <source>
        <dbReference type="EMBL" id="MBA8829488.1"/>
    </source>
</evidence>
<sequence>MLPEIGGAISLCWEQDPVKRYKSTEDLLTLLSKDRELNIGNHDGAVRFLDQTNYYRFTGYSRYFQVAPHEGDNSYVEGASFEQIVDLMAADDELRIRLLVPLSELELTLRTRFARISGDIWGNKAFYLDSSNYIPSVHDLDKRIEALRSELTNNKSKMVNKYRSPGGEVDNVPVWVAIEALSFGKISWMLESLKNQSLREQISHEYSYPTKTFSSVVQSLSALRNLCAHHGQIWNRPLKSQCPSPLNKRERPRDIQFNQLSIFPALLALEKLVCGSAGKSQLATVRRRLSISNQHTDGILRPQAIR</sequence>